<dbReference type="GO" id="GO:0020037">
    <property type="term" value="F:heme binding"/>
    <property type="evidence" value="ECO:0007669"/>
    <property type="project" value="InterPro"/>
</dbReference>
<evidence type="ECO:0000256" key="2">
    <source>
        <dbReference type="ARBA" id="ARBA00010617"/>
    </source>
</evidence>
<dbReference type="PANTHER" id="PTHR24286">
    <property type="entry name" value="CYTOCHROME P450 26"/>
    <property type="match status" value="1"/>
</dbReference>
<evidence type="ECO:0000256" key="4">
    <source>
        <dbReference type="ARBA" id="ARBA00022723"/>
    </source>
</evidence>
<name>F3YZ30_DESAF</name>
<feature type="binding site" description="axial binding residue" evidence="8">
    <location>
        <position position="362"/>
    </location>
    <ligand>
        <name>heme</name>
        <dbReference type="ChEBI" id="CHEBI:30413"/>
    </ligand>
    <ligandPart>
        <name>Fe</name>
        <dbReference type="ChEBI" id="CHEBI:18248"/>
    </ligandPart>
</feature>
<reference evidence="9 10" key="1">
    <citation type="journal article" date="2011" name="J. Bacteriol.">
        <title>Genome sequence of the mercury-methylating and pleomorphic Desulfovibrio africanus Strain Walvis Bay.</title>
        <authorList>
            <person name="Brown S.D."/>
            <person name="Wall J.D."/>
            <person name="Kucken A.M."/>
            <person name="Gilmour C.C."/>
            <person name="Podar M."/>
            <person name="Brandt C.C."/>
            <person name="Teshima H."/>
            <person name="Detter J.C."/>
            <person name="Han C.S."/>
            <person name="Land M.L."/>
            <person name="Lucas S."/>
            <person name="Han J."/>
            <person name="Pennacchio L."/>
            <person name="Nolan M."/>
            <person name="Pitluck S."/>
            <person name="Woyke T."/>
            <person name="Goodwin L."/>
            <person name="Palumbo A.V."/>
            <person name="Elias D.A."/>
        </authorList>
    </citation>
    <scope>NUCLEOTIDE SEQUENCE [LARGE SCALE GENOMIC DNA]</scope>
    <source>
        <strain evidence="9 10">Walvis Bay</strain>
    </source>
</reference>
<keyword evidence="7" id="KW-0503">Monooxygenase</keyword>
<comment type="cofactor">
    <cofactor evidence="1 8">
        <name>heme</name>
        <dbReference type="ChEBI" id="CHEBI:30413"/>
    </cofactor>
</comment>
<dbReference type="GO" id="GO:0005506">
    <property type="term" value="F:iron ion binding"/>
    <property type="evidence" value="ECO:0007669"/>
    <property type="project" value="InterPro"/>
</dbReference>
<evidence type="ECO:0000256" key="3">
    <source>
        <dbReference type="ARBA" id="ARBA00022617"/>
    </source>
</evidence>
<dbReference type="Proteomes" id="UP000007844">
    <property type="component" value="Chromosome"/>
</dbReference>
<dbReference type="RefSeq" id="WP_014259467.1">
    <property type="nucleotide sequence ID" value="NC_016629.1"/>
</dbReference>
<dbReference type="GO" id="GO:0016705">
    <property type="term" value="F:oxidoreductase activity, acting on paired donors, with incorporation or reduction of molecular oxygen"/>
    <property type="evidence" value="ECO:0007669"/>
    <property type="project" value="InterPro"/>
</dbReference>
<dbReference type="CDD" id="cd11067">
    <property type="entry name" value="CYP152"/>
    <property type="match status" value="1"/>
</dbReference>
<evidence type="ECO:0000256" key="1">
    <source>
        <dbReference type="ARBA" id="ARBA00001971"/>
    </source>
</evidence>
<dbReference type="PANTHER" id="PTHR24286:SF24">
    <property type="entry name" value="LANOSTEROL 14-ALPHA DEMETHYLASE"/>
    <property type="match status" value="1"/>
</dbReference>
<evidence type="ECO:0000256" key="6">
    <source>
        <dbReference type="ARBA" id="ARBA00023004"/>
    </source>
</evidence>
<dbReference type="GO" id="GO:0016125">
    <property type="term" value="P:sterol metabolic process"/>
    <property type="evidence" value="ECO:0007669"/>
    <property type="project" value="TreeGrafter"/>
</dbReference>
<dbReference type="KEGG" id="daf:Desaf_1336"/>
<dbReference type="Gene3D" id="1.10.630.10">
    <property type="entry name" value="Cytochrome P450"/>
    <property type="match status" value="1"/>
</dbReference>
<evidence type="ECO:0000313" key="10">
    <source>
        <dbReference type="Proteomes" id="UP000007844"/>
    </source>
</evidence>
<dbReference type="GO" id="GO:0004497">
    <property type="term" value="F:monooxygenase activity"/>
    <property type="evidence" value="ECO:0007669"/>
    <property type="project" value="UniProtKB-KW"/>
</dbReference>
<dbReference type="InterPro" id="IPR002401">
    <property type="entry name" value="Cyt_P450_E_grp-I"/>
</dbReference>
<proteinExistence type="inferred from homology"/>
<evidence type="ECO:0000256" key="7">
    <source>
        <dbReference type="ARBA" id="ARBA00023033"/>
    </source>
</evidence>
<keyword evidence="4 8" id="KW-0479">Metal-binding</keyword>
<dbReference type="InterPro" id="IPR001128">
    <property type="entry name" value="Cyt_P450"/>
</dbReference>
<dbReference type="AlphaFoldDB" id="F3YZ30"/>
<gene>
    <name evidence="9" type="ORF">Desaf_1336</name>
</gene>
<sequence>MSTIPRDKLPESTLALFRDGYEFIGKRCKRLGSDVFQTRLMLQKTVCMRGPEAAQVFYDQRYFQRKGGAPLRLRKTLFGQGGVQGMDGEAHRHRKAMFMSLMSSESIARLVRLMSDEWRAALPGWAEKGRVVLLDAARDILCRAVCAWTGVPLKESEVRKRTQDFAAMIEDSGAIGPRHWKGRLSRKRAEGWIGGVIEAVRAGRLNPPEGSALRTVAFHRELDGELLKTRIAAVELINVLRPTVAVARFITFAALALYEYPDWRRRLARQKDRELELFVQEVRRFYPFFPFVAARVSKPFDWQGYHFPEGARALLDLYGTDHDPRAWDDPETFRPERFLTWDGSPFNFISQGGGDHYENHRCPGEWITIELMKEAVRLLVMSMDYIVPQQDLTVSMTRMPTMPQSGFVIADVRPREVIV</sequence>
<comment type="similarity">
    <text evidence="2">Belongs to the cytochrome P450 family.</text>
</comment>
<dbReference type="SUPFAM" id="SSF48264">
    <property type="entry name" value="Cytochrome P450"/>
    <property type="match status" value="1"/>
</dbReference>
<dbReference type="STRING" id="690850.Desaf_1336"/>
<dbReference type="Pfam" id="PF00067">
    <property type="entry name" value="p450"/>
    <property type="match status" value="1"/>
</dbReference>
<keyword evidence="6 8" id="KW-0408">Iron</keyword>
<dbReference type="HOGENOM" id="CLU_037319_0_0_7"/>
<organism evidence="9 10">
    <name type="scientific">Desulfocurvibacter africanus subsp. africanus str. Walvis Bay</name>
    <dbReference type="NCBI Taxonomy" id="690850"/>
    <lineage>
        <taxon>Bacteria</taxon>
        <taxon>Pseudomonadati</taxon>
        <taxon>Thermodesulfobacteriota</taxon>
        <taxon>Desulfovibrionia</taxon>
        <taxon>Desulfovibrionales</taxon>
        <taxon>Desulfovibrionaceae</taxon>
        <taxon>Desulfocurvibacter</taxon>
    </lineage>
</organism>
<keyword evidence="3 8" id="KW-0349">Heme</keyword>
<protein>
    <submittedName>
        <fullName evidence="9">Cytochrome P450</fullName>
    </submittedName>
</protein>
<keyword evidence="10" id="KW-1185">Reference proteome</keyword>
<evidence type="ECO:0000256" key="8">
    <source>
        <dbReference type="PIRSR" id="PIRSR602401-1"/>
    </source>
</evidence>
<dbReference type="PRINTS" id="PR00463">
    <property type="entry name" value="EP450I"/>
</dbReference>
<keyword evidence="5" id="KW-0560">Oxidoreductase</keyword>
<accession>F3YZ30</accession>
<evidence type="ECO:0000313" key="9">
    <source>
        <dbReference type="EMBL" id="EGJ49675.1"/>
    </source>
</evidence>
<dbReference type="EMBL" id="CP003221">
    <property type="protein sequence ID" value="EGJ49675.1"/>
    <property type="molecule type" value="Genomic_DNA"/>
</dbReference>
<evidence type="ECO:0000256" key="5">
    <source>
        <dbReference type="ARBA" id="ARBA00023002"/>
    </source>
</evidence>
<dbReference type="InterPro" id="IPR036396">
    <property type="entry name" value="Cyt_P450_sf"/>
</dbReference>
<dbReference type="eggNOG" id="COG2124">
    <property type="taxonomic scope" value="Bacteria"/>
</dbReference>